<organism evidence="1 2">
    <name type="scientific">Chitinophaga cymbidii</name>
    <dbReference type="NCBI Taxonomy" id="1096750"/>
    <lineage>
        <taxon>Bacteria</taxon>
        <taxon>Pseudomonadati</taxon>
        <taxon>Bacteroidota</taxon>
        <taxon>Chitinophagia</taxon>
        <taxon>Chitinophagales</taxon>
        <taxon>Chitinophagaceae</taxon>
        <taxon>Chitinophaga</taxon>
    </lineage>
</organism>
<proteinExistence type="predicted"/>
<reference evidence="1 2" key="1">
    <citation type="submission" date="2019-07" db="EMBL/GenBank/DDBJ databases">
        <title>Whole genome shotgun sequence of Chitinophaga cymbidii NBRC 109752.</title>
        <authorList>
            <person name="Hosoyama A."/>
            <person name="Uohara A."/>
            <person name="Ohji S."/>
            <person name="Ichikawa N."/>
        </authorList>
    </citation>
    <scope>NUCLEOTIDE SEQUENCE [LARGE SCALE GENOMIC DNA]</scope>
    <source>
        <strain evidence="1 2">NBRC 109752</strain>
    </source>
</reference>
<gene>
    <name evidence="1" type="ORF">CCY01nite_09410</name>
</gene>
<comment type="caution">
    <text evidence="1">The sequence shown here is derived from an EMBL/GenBank/DDBJ whole genome shotgun (WGS) entry which is preliminary data.</text>
</comment>
<evidence type="ECO:0000313" key="1">
    <source>
        <dbReference type="EMBL" id="GEP94681.1"/>
    </source>
</evidence>
<keyword evidence="2" id="KW-1185">Reference proteome</keyword>
<dbReference type="Pfam" id="PF18928">
    <property type="entry name" value="DUF5677"/>
    <property type="match status" value="1"/>
</dbReference>
<dbReference type="Proteomes" id="UP000321436">
    <property type="component" value="Unassembled WGS sequence"/>
</dbReference>
<dbReference type="EMBL" id="BKAU01000001">
    <property type="protein sequence ID" value="GEP94681.1"/>
    <property type="molecule type" value="Genomic_DNA"/>
</dbReference>
<name>A0A512RG49_9BACT</name>
<protein>
    <submittedName>
        <fullName evidence="1">Uncharacterized protein</fullName>
    </submittedName>
</protein>
<sequence length="303" mass="35490">MSTLPDRKILPEIPGGVLNAGFKFRFEQVSEIVNFGTNILAHDFQTRMKGDECLAPVALFRHSLDLMDSIANLLMLGSSDTAKILLRTLFETVLYLDYIFVKDTDRRSLNYLIHERYTTVSLNSKYDLTTKTGIANWDILKKEGWVNSIDISQYRHSEIYDEVELWLKTGKHKNIIDEIERIKGKNRNSPPPQWYTLFNGPKTIKELARTLKMLTFYEIYYRTWSNNVHSGGRHSGVFKFNYEGKVEMMHLRNHSDIDIVSQNTCNFGLHILNKFIRSRLPDKLTEFQTWYDGYKKEHLSFEN</sequence>
<dbReference type="AlphaFoldDB" id="A0A512RG49"/>
<dbReference type="InterPro" id="IPR043733">
    <property type="entry name" value="DUF5677"/>
</dbReference>
<evidence type="ECO:0000313" key="2">
    <source>
        <dbReference type="Proteomes" id="UP000321436"/>
    </source>
</evidence>
<dbReference type="RefSeq" id="WP_146858288.1">
    <property type="nucleotide sequence ID" value="NZ_BKAU01000001.1"/>
</dbReference>
<accession>A0A512RG49</accession>
<dbReference type="OrthoDB" id="956451at2"/>